<dbReference type="InterPro" id="IPR017508">
    <property type="entry name" value="HipA_N1"/>
</dbReference>
<keyword evidence="7" id="KW-1185">Reference proteome</keyword>
<proteinExistence type="inferred from homology"/>
<sequence length="421" mass="46478">MKIDHVPLQRLEVLYQGWGEQWPLGILAAGQRRGEWLFEYSTQSLDKGIAFSPLLHPLAPVTYSNFERHQEGIPGFIADSLPDGWGRLLMDRLLRRHGIEPARLSPLDRLAMLGSNTMGALTYRPVVALSDTAAQRNKIDDLIRLARDIETEVAGQDSDVLPELVRLGGSPHGARPKVLLAFDAQTGRVSSTPFAGSEPWLIKFPAAQEAPWVCALEEVYARIARRAGIDFPPSRWFDLGQGLSAFGVQRFDRQQEVRVPILSMAGALQADFRLPCLDYTDILQATAMVTRSAVAREVQARRMVFNVIMHNQDDHAKNFAFMLNDQQTWQVSPAYDLTFQHGPGGQHQTSVAGYGHRIPRAALIKAAKAADISEKRINALIEEVCEAARGFATTARALGDAVPEAVIADTQTAIQTAMRAL</sequence>
<evidence type="ECO:0000256" key="3">
    <source>
        <dbReference type="ARBA" id="ARBA00022777"/>
    </source>
</evidence>
<dbReference type="PANTHER" id="PTHR37419:SF8">
    <property type="entry name" value="TOXIN YJJJ"/>
    <property type="match status" value="1"/>
</dbReference>
<feature type="domain" description="HipA-like C-terminal" evidence="4">
    <location>
        <begin position="170"/>
        <end position="388"/>
    </location>
</feature>
<keyword evidence="3" id="KW-0418">Kinase</keyword>
<gene>
    <name evidence="6" type="ORF">N4G40_16880</name>
</gene>
<dbReference type="Pfam" id="PF13657">
    <property type="entry name" value="Couple_hipA"/>
    <property type="match status" value="1"/>
</dbReference>
<protein>
    <submittedName>
        <fullName evidence="6">Type II toxin-antitoxin system HipA family toxin</fullName>
    </submittedName>
</protein>
<dbReference type="RefSeq" id="WP_322543827.1">
    <property type="nucleotide sequence ID" value="NZ_JAOBTT010000002.1"/>
</dbReference>
<evidence type="ECO:0000313" key="6">
    <source>
        <dbReference type="EMBL" id="MDZ7279927.1"/>
    </source>
</evidence>
<dbReference type="InterPro" id="IPR012893">
    <property type="entry name" value="HipA-like_C"/>
</dbReference>
<accession>A0ABU5LJ12</accession>
<evidence type="ECO:0000256" key="2">
    <source>
        <dbReference type="ARBA" id="ARBA00022679"/>
    </source>
</evidence>
<dbReference type="EMBL" id="JAOBTT010000002">
    <property type="protein sequence ID" value="MDZ7279927.1"/>
    <property type="molecule type" value="Genomic_DNA"/>
</dbReference>
<dbReference type="Pfam" id="PF07804">
    <property type="entry name" value="HipA_C"/>
    <property type="match status" value="1"/>
</dbReference>
<name>A0ABU5LJ12_9GAMM</name>
<feature type="domain" description="HipA N-terminal subdomain 1" evidence="5">
    <location>
        <begin position="20"/>
        <end position="123"/>
    </location>
</feature>
<evidence type="ECO:0000259" key="5">
    <source>
        <dbReference type="Pfam" id="PF13657"/>
    </source>
</evidence>
<keyword evidence="2" id="KW-0808">Transferase</keyword>
<comment type="caution">
    <text evidence="6">The sequence shown here is derived from an EMBL/GenBank/DDBJ whole genome shotgun (WGS) entry which is preliminary data.</text>
</comment>
<evidence type="ECO:0000259" key="4">
    <source>
        <dbReference type="Pfam" id="PF07804"/>
    </source>
</evidence>
<dbReference type="InterPro" id="IPR052028">
    <property type="entry name" value="HipA_Ser/Thr_kinase"/>
</dbReference>
<organism evidence="6 7">
    <name type="scientific">Pantoea eucrina</name>
    <dbReference type="NCBI Taxonomy" id="472693"/>
    <lineage>
        <taxon>Bacteria</taxon>
        <taxon>Pseudomonadati</taxon>
        <taxon>Pseudomonadota</taxon>
        <taxon>Gammaproteobacteria</taxon>
        <taxon>Enterobacterales</taxon>
        <taxon>Erwiniaceae</taxon>
        <taxon>Pantoea</taxon>
    </lineage>
</organism>
<dbReference type="Gene3D" id="1.10.1070.20">
    <property type="match status" value="1"/>
</dbReference>
<comment type="similarity">
    <text evidence="1">Belongs to the HipA Ser/Thr kinase family.</text>
</comment>
<reference evidence="7" key="1">
    <citation type="submission" date="2023-07" db="EMBL/GenBank/DDBJ databases">
        <title>Structural and functional analysis of rice phyllospheric bacteria for their antimicrobial properties and defense elicitation against blast disease.</title>
        <authorList>
            <person name="Sahu K.P."/>
            <person name="Asharani P."/>
            <person name="Kumar M."/>
            <person name="Reddy B."/>
            <person name="Kumar A."/>
        </authorList>
    </citation>
    <scope>NUCLEOTIDE SEQUENCE [LARGE SCALE GENOMIC DNA]</scope>
    <source>
        <strain evidence="7">OsEp_Plm_30P10</strain>
    </source>
</reference>
<evidence type="ECO:0000256" key="1">
    <source>
        <dbReference type="ARBA" id="ARBA00010164"/>
    </source>
</evidence>
<evidence type="ECO:0000313" key="7">
    <source>
        <dbReference type="Proteomes" id="UP001288620"/>
    </source>
</evidence>
<dbReference type="Proteomes" id="UP001288620">
    <property type="component" value="Unassembled WGS sequence"/>
</dbReference>
<dbReference type="PANTHER" id="PTHR37419">
    <property type="entry name" value="SERINE/THREONINE-PROTEIN KINASE TOXIN HIPA"/>
    <property type="match status" value="1"/>
</dbReference>